<keyword evidence="3" id="KW-1185">Reference proteome</keyword>
<dbReference type="PANTHER" id="PTHR11280">
    <property type="entry name" value="GLUCOSAMINE-6-PHOSPHATE ISOMERASE"/>
    <property type="match status" value="1"/>
</dbReference>
<evidence type="ECO:0000259" key="1">
    <source>
        <dbReference type="Pfam" id="PF01182"/>
    </source>
</evidence>
<dbReference type="AlphaFoldDB" id="A0A3B0C9W5"/>
<organism evidence="2 3">
    <name type="scientific">Ulvibacterium marinum</name>
    <dbReference type="NCBI Taxonomy" id="2419782"/>
    <lineage>
        <taxon>Bacteria</taxon>
        <taxon>Pseudomonadati</taxon>
        <taxon>Bacteroidota</taxon>
        <taxon>Flavobacteriia</taxon>
        <taxon>Flavobacteriales</taxon>
        <taxon>Flavobacteriaceae</taxon>
        <taxon>Ulvibacterium</taxon>
    </lineage>
</organism>
<evidence type="ECO:0000313" key="2">
    <source>
        <dbReference type="EMBL" id="RKN82473.1"/>
    </source>
</evidence>
<name>A0A3B0C9W5_9FLAO</name>
<dbReference type="RefSeq" id="WP_120709664.1">
    <property type="nucleotide sequence ID" value="NZ_RBCJ01000001.1"/>
</dbReference>
<dbReference type="GO" id="GO:0019262">
    <property type="term" value="P:N-acetylneuraminate catabolic process"/>
    <property type="evidence" value="ECO:0007669"/>
    <property type="project" value="TreeGrafter"/>
</dbReference>
<dbReference type="CDD" id="cd01399">
    <property type="entry name" value="GlcN6P_deaminase"/>
    <property type="match status" value="1"/>
</dbReference>
<dbReference type="PANTHER" id="PTHR11280:SF6">
    <property type="entry name" value="GLUCOSAMINE-6-PHOSPHATE ISOMERASE NAGB"/>
    <property type="match status" value="1"/>
</dbReference>
<dbReference type="GO" id="GO:0042802">
    <property type="term" value="F:identical protein binding"/>
    <property type="evidence" value="ECO:0007669"/>
    <property type="project" value="TreeGrafter"/>
</dbReference>
<dbReference type="GO" id="GO:0004342">
    <property type="term" value="F:glucosamine-6-phosphate deaminase activity"/>
    <property type="evidence" value="ECO:0007669"/>
    <property type="project" value="InterPro"/>
</dbReference>
<comment type="caution">
    <text evidence="2">The sequence shown here is derived from an EMBL/GenBank/DDBJ whole genome shotgun (WGS) entry which is preliminary data.</text>
</comment>
<dbReference type="GO" id="GO:0006046">
    <property type="term" value="P:N-acetylglucosamine catabolic process"/>
    <property type="evidence" value="ECO:0007669"/>
    <property type="project" value="TreeGrafter"/>
</dbReference>
<dbReference type="Gene3D" id="3.40.50.1360">
    <property type="match status" value="1"/>
</dbReference>
<dbReference type="OrthoDB" id="9791139at2"/>
<accession>A0A3B0C9W5</accession>
<dbReference type="Proteomes" id="UP000276603">
    <property type="component" value="Unassembled WGS sequence"/>
</dbReference>
<dbReference type="GO" id="GO:0005975">
    <property type="term" value="P:carbohydrate metabolic process"/>
    <property type="evidence" value="ECO:0007669"/>
    <property type="project" value="InterPro"/>
</dbReference>
<dbReference type="GO" id="GO:0006043">
    <property type="term" value="P:glucosamine catabolic process"/>
    <property type="evidence" value="ECO:0007669"/>
    <property type="project" value="TreeGrafter"/>
</dbReference>
<gene>
    <name evidence="2" type="ORF">D7Z94_01065</name>
</gene>
<evidence type="ECO:0000313" key="3">
    <source>
        <dbReference type="Proteomes" id="UP000276603"/>
    </source>
</evidence>
<dbReference type="GO" id="GO:0005737">
    <property type="term" value="C:cytoplasm"/>
    <property type="evidence" value="ECO:0007669"/>
    <property type="project" value="TreeGrafter"/>
</dbReference>
<dbReference type="InterPro" id="IPR006148">
    <property type="entry name" value="Glc/Gal-6P_isomerase"/>
</dbReference>
<dbReference type="EMBL" id="RBCJ01000001">
    <property type="protein sequence ID" value="RKN82473.1"/>
    <property type="molecule type" value="Genomic_DNA"/>
</dbReference>
<reference evidence="2 3" key="1">
    <citation type="submission" date="2018-10" db="EMBL/GenBank/DDBJ databases">
        <title>Ulvibacterium marinum gen. nov., sp. nov., a novel marine bacterium of the family Flavobacteriaceae, isolated from a culture of the green alga Ulva prolifera.</title>
        <authorList>
            <person name="Zhang Z."/>
        </authorList>
    </citation>
    <scope>NUCLEOTIDE SEQUENCE [LARGE SCALE GENOMIC DNA]</scope>
    <source>
        <strain evidence="2 3">CCMM003</strain>
    </source>
</reference>
<dbReference type="InterPro" id="IPR037171">
    <property type="entry name" value="NagB/RpiA_transferase-like"/>
</dbReference>
<proteinExistence type="predicted"/>
<dbReference type="SUPFAM" id="SSF100950">
    <property type="entry name" value="NagB/RpiA/CoA transferase-like"/>
    <property type="match status" value="1"/>
</dbReference>
<feature type="domain" description="Glucosamine/galactosamine-6-phosphate isomerase" evidence="1">
    <location>
        <begin position="17"/>
        <end position="237"/>
    </location>
</feature>
<dbReference type="InterPro" id="IPR004547">
    <property type="entry name" value="Glucosamine6P_isomerase"/>
</dbReference>
<protein>
    <submittedName>
        <fullName evidence="2">Glucosamine-6-phosphate deaminase</fullName>
    </submittedName>
</protein>
<dbReference type="Pfam" id="PF01182">
    <property type="entry name" value="Glucosamine_iso"/>
    <property type="match status" value="1"/>
</dbReference>
<sequence length="254" mass="28118">MTKSFTIDQLQAAVYGDPNEMGEAAADFVKSKLNGAIQQKGEANLILATGASQFSFLKALQRKAIDWKKITVFHLDEYKGISDQHPASFRKYLKERILDSVAPKKIYFLNGDAPDLEKEMDNYSKALQQHPIDVACIGIGENGHIAFNDPPVADFNDPKWVKLVSLDEDCRNQQLGEGWFPTLDDVPKQALTLTIPAIMGCKTISCVVPDERKAEAVYNTLNEEISTKCPATVLRTHPNTSLFLDTNSASKIAD</sequence>